<keyword evidence="12" id="KW-1133">Transmembrane helix</keyword>
<feature type="domain" description="HAMP" evidence="14">
    <location>
        <begin position="180"/>
        <end position="232"/>
    </location>
</feature>
<evidence type="ECO:0000313" key="15">
    <source>
        <dbReference type="EMBL" id="MDQ0157891.1"/>
    </source>
</evidence>
<dbReference type="Pfam" id="PF00512">
    <property type="entry name" value="HisKA"/>
    <property type="match status" value="1"/>
</dbReference>
<evidence type="ECO:0000256" key="5">
    <source>
        <dbReference type="ARBA" id="ARBA00022553"/>
    </source>
</evidence>
<dbReference type="Gene3D" id="6.10.340.10">
    <property type="match status" value="1"/>
</dbReference>
<keyword evidence="11 12" id="KW-0472">Membrane</keyword>
<dbReference type="Pfam" id="PF00672">
    <property type="entry name" value="HAMP"/>
    <property type="match status" value="1"/>
</dbReference>
<keyword evidence="9" id="KW-0067">ATP-binding</keyword>
<dbReference type="InterPro" id="IPR003594">
    <property type="entry name" value="HATPase_dom"/>
</dbReference>
<evidence type="ECO:0000256" key="12">
    <source>
        <dbReference type="SAM" id="Phobius"/>
    </source>
</evidence>
<evidence type="ECO:0000256" key="8">
    <source>
        <dbReference type="ARBA" id="ARBA00022777"/>
    </source>
</evidence>
<comment type="caution">
    <text evidence="15">The sequence shown here is derived from an EMBL/GenBank/DDBJ whole genome shotgun (WGS) entry which is preliminary data.</text>
</comment>
<dbReference type="CDD" id="cd06225">
    <property type="entry name" value="HAMP"/>
    <property type="match status" value="1"/>
</dbReference>
<keyword evidence="12" id="KW-0812">Transmembrane</keyword>
<dbReference type="InterPro" id="IPR003661">
    <property type="entry name" value="HisK_dim/P_dom"/>
</dbReference>
<evidence type="ECO:0000256" key="11">
    <source>
        <dbReference type="ARBA" id="ARBA00023136"/>
    </source>
</evidence>
<gene>
    <name evidence="15" type="ORF">J2S07_004264</name>
</gene>
<dbReference type="InterPro" id="IPR036890">
    <property type="entry name" value="HATPase_C_sf"/>
</dbReference>
<feature type="transmembrane region" description="Helical" evidence="12">
    <location>
        <begin position="6"/>
        <end position="27"/>
    </location>
</feature>
<dbReference type="SUPFAM" id="SSF55874">
    <property type="entry name" value="ATPase domain of HSP90 chaperone/DNA topoisomerase II/histidine kinase"/>
    <property type="match status" value="1"/>
</dbReference>
<evidence type="ECO:0000256" key="4">
    <source>
        <dbReference type="ARBA" id="ARBA00022475"/>
    </source>
</evidence>
<keyword evidence="10" id="KW-0902">Two-component regulatory system</keyword>
<dbReference type="InterPro" id="IPR036097">
    <property type="entry name" value="HisK_dim/P_sf"/>
</dbReference>
<dbReference type="InterPro" id="IPR003660">
    <property type="entry name" value="HAMP_dom"/>
</dbReference>
<keyword evidence="16" id="KW-1185">Reference proteome</keyword>
<comment type="subcellular location">
    <subcellularLocation>
        <location evidence="2">Cell membrane</location>
        <topology evidence="2">Multi-pass membrane protein</topology>
    </subcellularLocation>
</comment>
<evidence type="ECO:0000256" key="2">
    <source>
        <dbReference type="ARBA" id="ARBA00004651"/>
    </source>
</evidence>
<proteinExistence type="predicted"/>
<dbReference type="GO" id="GO:0016301">
    <property type="term" value="F:kinase activity"/>
    <property type="evidence" value="ECO:0007669"/>
    <property type="project" value="UniProtKB-KW"/>
</dbReference>
<dbReference type="Pfam" id="PF02518">
    <property type="entry name" value="HATPase_c"/>
    <property type="match status" value="1"/>
</dbReference>
<dbReference type="EMBL" id="JAUSTU010000043">
    <property type="protein sequence ID" value="MDQ0157891.1"/>
    <property type="molecule type" value="Genomic_DNA"/>
</dbReference>
<reference evidence="15 16" key="1">
    <citation type="submission" date="2023-07" db="EMBL/GenBank/DDBJ databases">
        <title>Genomic Encyclopedia of Type Strains, Phase IV (KMG-IV): sequencing the most valuable type-strain genomes for metagenomic binning, comparative biology and taxonomic classification.</title>
        <authorList>
            <person name="Goeker M."/>
        </authorList>
    </citation>
    <scope>NUCLEOTIDE SEQUENCE [LARGE SCALE GENOMIC DNA]</scope>
    <source>
        <strain evidence="15 16">DSM 23948</strain>
    </source>
</reference>
<dbReference type="InterPro" id="IPR050351">
    <property type="entry name" value="BphY/WalK/GraS-like"/>
</dbReference>
<evidence type="ECO:0000256" key="3">
    <source>
        <dbReference type="ARBA" id="ARBA00012438"/>
    </source>
</evidence>
<evidence type="ECO:0000256" key="6">
    <source>
        <dbReference type="ARBA" id="ARBA00022679"/>
    </source>
</evidence>
<evidence type="ECO:0000313" key="16">
    <source>
        <dbReference type="Proteomes" id="UP001231362"/>
    </source>
</evidence>
<evidence type="ECO:0000256" key="10">
    <source>
        <dbReference type="ARBA" id="ARBA00023012"/>
    </source>
</evidence>
<keyword evidence="8 15" id="KW-0418">Kinase</keyword>
<sequence length="455" mass="52090">MKKLSIKLGVLFFLIIFGLMTFMFFFLHMEITESRVEEELQSLQARGNSHRAVLEKHLDQETIDHVVLMESESTTDVVILNRAGEIMGSSSPSETLRKYLKVPNSNIPREGQVVEANWEEEPYISTVSPIHINGQVSGYVFMFENTESVHSLMKGLNEHFLIAGCVSVIFTLIIIIFLTKGMIKPLISMKEVTYQLSKGNFAVSLPKTSDDELGDLAKSIEVFANELSYLKQQRSEFLASISHELRTPLTYIKGYTDIVKKRELSEEDRKKYLNIISEETNRLSVLIKELFDLAQMDQNSFDIEKERIYLNHFMDRLEQKLAPAFQDKERNILFECEENLFLMADPLRLEQILINLLDNARKYSPDGSNIKLKAWKYKNSIHITIEDNGKGIPEKDIPYIFNRFYRVDKSRTRSLGGAGLGLAIVQELVHAHEGEISVTSTEGKGTIFELIFKGE</sequence>
<dbReference type="Gene3D" id="1.10.287.130">
    <property type="match status" value="1"/>
</dbReference>
<dbReference type="CDD" id="cd00082">
    <property type="entry name" value="HisKA"/>
    <property type="match status" value="1"/>
</dbReference>
<dbReference type="PRINTS" id="PR00344">
    <property type="entry name" value="BCTRLSENSOR"/>
</dbReference>
<dbReference type="PROSITE" id="PS50885">
    <property type="entry name" value="HAMP"/>
    <property type="match status" value="1"/>
</dbReference>
<dbReference type="SMART" id="SM00304">
    <property type="entry name" value="HAMP"/>
    <property type="match status" value="1"/>
</dbReference>
<dbReference type="SMART" id="SM00388">
    <property type="entry name" value="HisKA"/>
    <property type="match status" value="1"/>
</dbReference>
<evidence type="ECO:0000259" key="14">
    <source>
        <dbReference type="PROSITE" id="PS50885"/>
    </source>
</evidence>
<dbReference type="CDD" id="cd00075">
    <property type="entry name" value="HATPase"/>
    <property type="match status" value="1"/>
</dbReference>
<dbReference type="EC" id="2.7.13.3" evidence="3"/>
<dbReference type="SMART" id="SM00387">
    <property type="entry name" value="HATPase_c"/>
    <property type="match status" value="1"/>
</dbReference>
<dbReference type="Gene3D" id="3.30.565.10">
    <property type="entry name" value="Histidine kinase-like ATPase, C-terminal domain"/>
    <property type="match status" value="1"/>
</dbReference>
<feature type="domain" description="Histidine kinase" evidence="13">
    <location>
        <begin position="240"/>
        <end position="455"/>
    </location>
</feature>
<dbReference type="PANTHER" id="PTHR45453">
    <property type="entry name" value="PHOSPHATE REGULON SENSOR PROTEIN PHOR"/>
    <property type="match status" value="1"/>
</dbReference>
<keyword evidence="4" id="KW-1003">Cell membrane</keyword>
<comment type="catalytic activity">
    <reaction evidence="1">
        <text>ATP + protein L-histidine = ADP + protein N-phospho-L-histidine.</text>
        <dbReference type="EC" id="2.7.13.3"/>
    </reaction>
</comment>
<keyword evidence="5" id="KW-0597">Phosphoprotein</keyword>
<dbReference type="RefSeq" id="WP_307152331.1">
    <property type="nucleotide sequence ID" value="NZ_JAUSTU010000043.1"/>
</dbReference>
<dbReference type="Proteomes" id="UP001231362">
    <property type="component" value="Unassembled WGS sequence"/>
</dbReference>
<evidence type="ECO:0000256" key="9">
    <source>
        <dbReference type="ARBA" id="ARBA00022840"/>
    </source>
</evidence>
<name>A0ABT9VAC7_9BACL</name>
<dbReference type="SUPFAM" id="SSF158472">
    <property type="entry name" value="HAMP domain-like"/>
    <property type="match status" value="1"/>
</dbReference>
<dbReference type="InterPro" id="IPR005467">
    <property type="entry name" value="His_kinase_dom"/>
</dbReference>
<dbReference type="PROSITE" id="PS50109">
    <property type="entry name" value="HIS_KIN"/>
    <property type="match status" value="1"/>
</dbReference>
<keyword evidence="7" id="KW-0547">Nucleotide-binding</keyword>
<dbReference type="PANTHER" id="PTHR45453:SF1">
    <property type="entry name" value="PHOSPHATE REGULON SENSOR PROTEIN PHOR"/>
    <property type="match status" value="1"/>
</dbReference>
<keyword evidence="6" id="KW-0808">Transferase</keyword>
<evidence type="ECO:0000256" key="7">
    <source>
        <dbReference type="ARBA" id="ARBA00022741"/>
    </source>
</evidence>
<accession>A0ABT9VAC7</accession>
<protein>
    <recommendedName>
        <fullName evidence="3">histidine kinase</fullName>
        <ecNumber evidence="3">2.7.13.3</ecNumber>
    </recommendedName>
</protein>
<dbReference type="SUPFAM" id="SSF47384">
    <property type="entry name" value="Homodimeric domain of signal transducing histidine kinase"/>
    <property type="match status" value="1"/>
</dbReference>
<evidence type="ECO:0000259" key="13">
    <source>
        <dbReference type="PROSITE" id="PS50109"/>
    </source>
</evidence>
<feature type="transmembrane region" description="Helical" evidence="12">
    <location>
        <begin position="160"/>
        <end position="179"/>
    </location>
</feature>
<dbReference type="InterPro" id="IPR004358">
    <property type="entry name" value="Sig_transdc_His_kin-like_C"/>
</dbReference>
<evidence type="ECO:0000256" key="1">
    <source>
        <dbReference type="ARBA" id="ARBA00000085"/>
    </source>
</evidence>
<organism evidence="15 16">
    <name type="scientific">Anoxybacillus andreesenii</name>
    <dbReference type="NCBI Taxonomy" id="1325932"/>
    <lineage>
        <taxon>Bacteria</taxon>
        <taxon>Bacillati</taxon>
        <taxon>Bacillota</taxon>
        <taxon>Bacilli</taxon>
        <taxon>Bacillales</taxon>
        <taxon>Anoxybacillaceae</taxon>
        <taxon>Anoxybacillus</taxon>
    </lineage>
</organism>